<reference evidence="2" key="2">
    <citation type="submission" date="2023-01" db="EMBL/GenBank/DDBJ databases">
        <authorList>
            <person name="Sun Q."/>
            <person name="Evtushenko L."/>
        </authorList>
    </citation>
    <scope>NUCLEOTIDE SEQUENCE</scope>
    <source>
        <strain evidence="2">VKM B-2748</strain>
    </source>
</reference>
<name>A0A9W6JQI9_9HYPH</name>
<reference evidence="2" key="1">
    <citation type="journal article" date="2014" name="Int. J. Syst. Evol. Microbiol.">
        <title>Complete genome sequence of Corynebacterium casei LMG S-19264T (=DSM 44701T), isolated from a smear-ripened cheese.</title>
        <authorList>
            <consortium name="US DOE Joint Genome Institute (JGI-PGF)"/>
            <person name="Walter F."/>
            <person name="Albersmeier A."/>
            <person name="Kalinowski J."/>
            <person name="Ruckert C."/>
        </authorList>
    </citation>
    <scope>NUCLEOTIDE SEQUENCE</scope>
    <source>
        <strain evidence="2">VKM B-2748</strain>
    </source>
</reference>
<feature type="compositionally biased region" description="Pro residues" evidence="1">
    <location>
        <begin position="188"/>
        <end position="226"/>
    </location>
</feature>
<evidence type="ECO:0000256" key="1">
    <source>
        <dbReference type="SAM" id="MobiDB-lite"/>
    </source>
</evidence>
<feature type="region of interest" description="Disordered" evidence="1">
    <location>
        <begin position="51"/>
        <end position="89"/>
    </location>
</feature>
<gene>
    <name evidence="2" type="ORF">GCM10008174_31930</name>
</gene>
<dbReference type="AlphaFoldDB" id="A0A9W6JQI9"/>
<accession>A0A9W6JQI9</accession>
<feature type="compositionally biased region" description="Basic and acidic residues" evidence="1">
    <location>
        <begin position="67"/>
        <end position="83"/>
    </location>
</feature>
<protein>
    <submittedName>
        <fullName evidence="2">Uncharacterized protein</fullName>
    </submittedName>
</protein>
<dbReference type="Proteomes" id="UP001143309">
    <property type="component" value="Unassembled WGS sequence"/>
</dbReference>
<feature type="compositionally biased region" description="Low complexity" evidence="1">
    <location>
        <begin position="145"/>
        <end position="154"/>
    </location>
</feature>
<feature type="compositionally biased region" description="Pro residues" evidence="1">
    <location>
        <begin position="163"/>
        <end position="176"/>
    </location>
</feature>
<dbReference type="EMBL" id="BSFL01000003">
    <property type="protein sequence ID" value="GLK81452.1"/>
    <property type="molecule type" value="Genomic_DNA"/>
</dbReference>
<evidence type="ECO:0000313" key="3">
    <source>
        <dbReference type="Proteomes" id="UP001143309"/>
    </source>
</evidence>
<sequence>MTDRGTETPTETETPPSVDRDTRFTLLPPETIVWRMDVRFSLVMLTLAFDDERSPERPPSRVSAELSLRERSRSPDVVDRDRSSALPLSRAVPARSFARSGEVSVDRPLGSAALSSARDLRSEAPAGSDGDRLSGRAPEPDSDLAPPERSAPPARSEDAPPDSRLPPPEAPAPDEPPISRDSPALEPDAPPLSRAPPEEPPAPLDGLPLAPPAPLDAPDSMPAPPPERSDAPPLDCAMAPTGTIAIAMAATVFRRLDFIA</sequence>
<keyword evidence="3" id="KW-1185">Reference proteome</keyword>
<proteinExistence type="predicted"/>
<feature type="compositionally biased region" description="Low complexity" evidence="1">
    <location>
        <begin position="7"/>
        <end position="16"/>
    </location>
</feature>
<comment type="caution">
    <text evidence="2">The sequence shown here is derived from an EMBL/GenBank/DDBJ whole genome shotgun (WGS) entry which is preliminary data.</text>
</comment>
<feature type="region of interest" description="Disordered" evidence="1">
    <location>
        <begin position="115"/>
        <end position="236"/>
    </location>
</feature>
<feature type="region of interest" description="Disordered" evidence="1">
    <location>
        <begin position="1"/>
        <end position="23"/>
    </location>
</feature>
<evidence type="ECO:0000313" key="2">
    <source>
        <dbReference type="EMBL" id="GLK81452.1"/>
    </source>
</evidence>
<organism evidence="2 3">
    <name type="scientific">Methylopila turkensis</name>
    <dbReference type="NCBI Taxonomy" id="1437816"/>
    <lineage>
        <taxon>Bacteria</taxon>
        <taxon>Pseudomonadati</taxon>
        <taxon>Pseudomonadota</taxon>
        <taxon>Alphaproteobacteria</taxon>
        <taxon>Hyphomicrobiales</taxon>
        <taxon>Methylopilaceae</taxon>
        <taxon>Methylopila</taxon>
    </lineage>
</organism>